<dbReference type="EMBL" id="BAAATE010000066">
    <property type="protein sequence ID" value="GAA2701307.1"/>
    <property type="molecule type" value="Genomic_DNA"/>
</dbReference>
<evidence type="ECO:0000313" key="2">
    <source>
        <dbReference type="EMBL" id="GAA2701307.1"/>
    </source>
</evidence>
<organism evidence="2 3">
    <name type="scientific">Nonomuraea recticatena</name>
    <dbReference type="NCBI Taxonomy" id="46178"/>
    <lineage>
        <taxon>Bacteria</taxon>
        <taxon>Bacillati</taxon>
        <taxon>Actinomycetota</taxon>
        <taxon>Actinomycetes</taxon>
        <taxon>Streptosporangiales</taxon>
        <taxon>Streptosporangiaceae</taxon>
        <taxon>Nonomuraea</taxon>
    </lineage>
</organism>
<sequence length="94" mass="9968">MSVVAQVDRSTTRTLTVTSRQPHGGVMRVAELRDFVHALDAEQVENGAMVEVIQHSAGPLVGLRVHLVVVDTEPAEPAKTHQEPPADAEGVGPA</sequence>
<dbReference type="Proteomes" id="UP001501666">
    <property type="component" value="Unassembled WGS sequence"/>
</dbReference>
<reference evidence="3" key="1">
    <citation type="journal article" date="2019" name="Int. J. Syst. Evol. Microbiol.">
        <title>The Global Catalogue of Microorganisms (GCM) 10K type strain sequencing project: providing services to taxonomists for standard genome sequencing and annotation.</title>
        <authorList>
            <consortium name="The Broad Institute Genomics Platform"/>
            <consortium name="The Broad Institute Genome Sequencing Center for Infectious Disease"/>
            <person name="Wu L."/>
            <person name="Ma J."/>
        </authorList>
    </citation>
    <scope>NUCLEOTIDE SEQUENCE [LARGE SCALE GENOMIC DNA]</scope>
    <source>
        <strain evidence="3">JCM 6835</strain>
    </source>
</reference>
<comment type="caution">
    <text evidence="2">The sequence shown here is derived from an EMBL/GenBank/DDBJ whole genome shotgun (WGS) entry which is preliminary data.</text>
</comment>
<evidence type="ECO:0000313" key="3">
    <source>
        <dbReference type="Proteomes" id="UP001501666"/>
    </source>
</evidence>
<name>A0ABP6FVT7_9ACTN</name>
<protein>
    <submittedName>
        <fullName evidence="2">Uncharacterized protein</fullName>
    </submittedName>
</protein>
<keyword evidence="3" id="KW-1185">Reference proteome</keyword>
<gene>
    <name evidence="2" type="ORF">GCM10010412_098970</name>
</gene>
<accession>A0ABP6FVT7</accession>
<feature type="region of interest" description="Disordered" evidence="1">
    <location>
        <begin position="73"/>
        <end position="94"/>
    </location>
</feature>
<evidence type="ECO:0000256" key="1">
    <source>
        <dbReference type="SAM" id="MobiDB-lite"/>
    </source>
</evidence>
<proteinExistence type="predicted"/>